<dbReference type="EMBL" id="JBEWZI010000001">
    <property type="protein sequence ID" value="MET7012586.1"/>
    <property type="molecule type" value="Genomic_DNA"/>
</dbReference>
<protein>
    <submittedName>
        <fullName evidence="1">Uncharacterized protein</fullName>
    </submittedName>
</protein>
<accession>A0ABV2TF96</accession>
<organism evidence="1 2">
    <name type="scientific">Uliginosibacterium flavum</name>
    <dbReference type="NCBI Taxonomy" id="1396831"/>
    <lineage>
        <taxon>Bacteria</taxon>
        <taxon>Pseudomonadati</taxon>
        <taxon>Pseudomonadota</taxon>
        <taxon>Betaproteobacteria</taxon>
        <taxon>Rhodocyclales</taxon>
        <taxon>Zoogloeaceae</taxon>
        <taxon>Uliginosibacterium</taxon>
    </lineage>
</organism>
<reference evidence="1 2" key="1">
    <citation type="submission" date="2024-07" db="EMBL/GenBank/DDBJ databases">
        <title>Uliginosibacterium flavum JJ3220;KACC:17644.</title>
        <authorList>
            <person name="Kim M.K."/>
        </authorList>
    </citation>
    <scope>NUCLEOTIDE SEQUENCE [LARGE SCALE GENOMIC DNA]</scope>
    <source>
        <strain evidence="1 2">KACC:17644</strain>
    </source>
</reference>
<sequence>MARISSAQKDSVFINCPFSDDYKELFHCIIFCVLACGFRPRSALEAGDAGDIRLEKIVRLIKESHYSIHDLSAVELDKVNNLPRFNMPFELGLVIGCKKVAGDKYANRPILVMEHNAYTSQKCLSDIAGQDLQAHQGSAKRVTRIVRTWLLLQSNRTDIPGHVRVQRAFEQFYEVLPELCDAAGLDSDEVSYPDFVYLTQQWLVEQNAASAT</sequence>
<evidence type="ECO:0000313" key="1">
    <source>
        <dbReference type="EMBL" id="MET7012586.1"/>
    </source>
</evidence>
<name>A0ABV2TF96_9RHOO</name>
<keyword evidence="2" id="KW-1185">Reference proteome</keyword>
<evidence type="ECO:0000313" key="2">
    <source>
        <dbReference type="Proteomes" id="UP001549691"/>
    </source>
</evidence>
<proteinExistence type="predicted"/>
<gene>
    <name evidence="1" type="ORF">ABXR19_00165</name>
</gene>
<dbReference type="Proteomes" id="UP001549691">
    <property type="component" value="Unassembled WGS sequence"/>
</dbReference>
<comment type="caution">
    <text evidence="1">The sequence shown here is derived from an EMBL/GenBank/DDBJ whole genome shotgun (WGS) entry which is preliminary data.</text>
</comment>
<dbReference type="RefSeq" id="WP_354599051.1">
    <property type="nucleotide sequence ID" value="NZ_JBEWZI010000001.1"/>
</dbReference>